<keyword evidence="1" id="KW-1133">Transmembrane helix</keyword>
<dbReference type="EMBL" id="JBEHZE010000001">
    <property type="protein sequence ID" value="MEX6632164.1"/>
    <property type="molecule type" value="Genomic_DNA"/>
</dbReference>
<feature type="transmembrane region" description="Helical" evidence="1">
    <location>
        <begin position="104"/>
        <end position="130"/>
    </location>
</feature>
<protein>
    <submittedName>
        <fullName evidence="2">DUF2165 family protein</fullName>
    </submittedName>
</protein>
<gene>
    <name evidence="2" type="ORF">ABFZ84_01250</name>
</gene>
<evidence type="ECO:0000256" key="1">
    <source>
        <dbReference type="SAM" id="Phobius"/>
    </source>
</evidence>
<keyword evidence="3" id="KW-1185">Reference proteome</keyword>
<name>A0ABV3Z045_9PROT</name>
<keyword evidence="1" id="KW-0812">Transmembrane</keyword>
<feature type="transmembrane region" description="Helical" evidence="1">
    <location>
        <begin position="60"/>
        <end position="84"/>
    </location>
</feature>
<proteinExistence type="predicted"/>
<comment type="caution">
    <text evidence="2">The sequence shown here is derived from an EMBL/GenBank/DDBJ whole genome shotgun (WGS) entry which is preliminary data.</text>
</comment>
<sequence>MIRILKIVLVAFVALQGLTYFAENILNWEAAKGAVGYVLSLADHTVYPNSFVPPITNPALVTLTLVVIVTGELLVGVMAGLGALRLLSVVGKSAEEFNNAKTLALWGCGMALVVWFGLFTVIGGGVFQMWQTPAGGMSMDGAMTYYLSSGIVLLFLNMPDR</sequence>
<evidence type="ECO:0000313" key="3">
    <source>
        <dbReference type="Proteomes" id="UP001560685"/>
    </source>
</evidence>
<dbReference type="Pfam" id="PF09933">
    <property type="entry name" value="DUF2165"/>
    <property type="match status" value="1"/>
</dbReference>
<evidence type="ECO:0000313" key="2">
    <source>
        <dbReference type="EMBL" id="MEX6632164.1"/>
    </source>
</evidence>
<reference evidence="2 3" key="1">
    <citation type="submission" date="2024-05" db="EMBL/GenBank/DDBJ databases">
        <title>Three bacterial strains, DH-69, EH-24, and ECK-19 isolated from coastal sediments.</title>
        <authorList>
            <person name="Ye Y.-Q."/>
            <person name="Du Z.-J."/>
        </authorList>
    </citation>
    <scope>NUCLEOTIDE SEQUENCE [LARGE SCALE GENOMIC DNA]</scope>
    <source>
        <strain evidence="2 3">ECK-19</strain>
    </source>
</reference>
<dbReference type="InterPro" id="IPR018681">
    <property type="entry name" value="DUF2165_transmembrane"/>
</dbReference>
<keyword evidence="1" id="KW-0472">Membrane</keyword>
<accession>A0ABV3Z045</accession>
<dbReference type="Proteomes" id="UP001560685">
    <property type="component" value="Unassembled WGS sequence"/>
</dbReference>
<dbReference type="RefSeq" id="WP_369311970.1">
    <property type="nucleotide sequence ID" value="NZ_JBEHZE010000001.1"/>
</dbReference>
<feature type="transmembrane region" description="Helical" evidence="1">
    <location>
        <begin position="142"/>
        <end position="158"/>
    </location>
</feature>
<organism evidence="2 3">
    <name type="scientific">Hyphococcus lacteus</name>
    <dbReference type="NCBI Taxonomy" id="3143536"/>
    <lineage>
        <taxon>Bacteria</taxon>
        <taxon>Pseudomonadati</taxon>
        <taxon>Pseudomonadota</taxon>
        <taxon>Alphaproteobacteria</taxon>
        <taxon>Parvularculales</taxon>
        <taxon>Parvularculaceae</taxon>
        <taxon>Hyphococcus</taxon>
    </lineage>
</organism>